<sequence>MSNICLLIGNGFSIDFANHFGLNPSIPFSHFGQKQISYDALLKDLPSIRELFSLAKQDKDEYVAIEKFMESSEYNEQKDCALRRFLSLSYARFQLEVDKYDIQNWKWTRWFKNNKSEMRFAISFNYDLILEKAFKEATIPFYRTGTNEKRNGIPILKPHGSIDFDIDLHSVTSTTKEIQLKETTYLNDVGYVLSIPREKWLTPRYEADIIPPHEENYQRHLRWVKNGIRQFLQRANNIDSLIIVGLSYSDADKKEINQYLERLKKGTTVYVIDPHPNEALIHKINSLGLSLKRGNKNGLPW</sequence>
<dbReference type="EMBL" id="CP002394">
    <property type="protein sequence ID" value="ADU31901.1"/>
    <property type="molecule type" value="Genomic_DNA"/>
</dbReference>
<reference evidence="1" key="1">
    <citation type="submission" date="2010-12" db="EMBL/GenBank/DDBJ databases">
        <title>Complete sequence of Bacillus cellulosilyticus DSM 2522.</title>
        <authorList>
            <consortium name="US DOE Joint Genome Institute"/>
            <person name="Lucas S."/>
            <person name="Copeland A."/>
            <person name="Lapidus A."/>
            <person name="Cheng J.-F."/>
            <person name="Bruce D."/>
            <person name="Goodwin L."/>
            <person name="Pitluck S."/>
            <person name="Chertkov O."/>
            <person name="Detter J.C."/>
            <person name="Han C."/>
            <person name="Tapia R."/>
            <person name="Land M."/>
            <person name="Hauser L."/>
            <person name="Jeffries C."/>
            <person name="Kyrpides N."/>
            <person name="Ivanova N."/>
            <person name="Mikhailova N."/>
            <person name="Brumm P."/>
            <person name="Mead D."/>
            <person name="Woyke T."/>
        </authorList>
    </citation>
    <scope>NUCLEOTIDE SEQUENCE [LARGE SCALE GENOMIC DNA]</scope>
    <source>
        <strain evidence="1">DSM 2522</strain>
    </source>
</reference>
<organism evidence="1 2">
    <name type="scientific">Evansella cellulosilytica (strain ATCC 21833 / DSM 2522 / FERM P-1141 / JCM 9156 / N-4)</name>
    <name type="common">Bacillus cellulosilyticus</name>
    <dbReference type="NCBI Taxonomy" id="649639"/>
    <lineage>
        <taxon>Bacteria</taxon>
        <taxon>Bacillati</taxon>
        <taxon>Bacillota</taxon>
        <taxon>Bacilli</taxon>
        <taxon>Bacillales</taxon>
        <taxon>Bacillaceae</taxon>
        <taxon>Evansella</taxon>
    </lineage>
</organism>
<protein>
    <submittedName>
        <fullName evidence="1">Uncharacterized protein</fullName>
    </submittedName>
</protein>
<dbReference type="AlphaFoldDB" id="E6TSD2"/>
<dbReference type="HOGENOM" id="CLU_063394_0_0_9"/>
<gene>
    <name evidence="1" type="ordered locus">Bcell_3660</name>
</gene>
<dbReference type="OrthoDB" id="2841092at2"/>
<evidence type="ECO:0000313" key="2">
    <source>
        <dbReference type="Proteomes" id="UP000001401"/>
    </source>
</evidence>
<accession>E6TSD2</accession>
<keyword evidence="2" id="KW-1185">Reference proteome</keyword>
<dbReference type="RefSeq" id="WP_013490232.1">
    <property type="nucleotide sequence ID" value="NC_014829.1"/>
</dbReference>
<evidence type="ECO:0000313" key="1">
    <source>
        <dbReference type="EMBL" id="ADU31901.1"/>
    </source>
</evidence>
<dbReference type="Pfam" id="PF13289">
    <property type="entry name" value="SIR2_2"/>
    <property type="match status" value="1"/>
</dbReference>
<dbReference type="eggNOG" id="ENOG5030DG7">
    <property type="taxonomic scope" value="Bacteria"/>
</dbReference>
<proteinExistence type="predicted"/>
<name>E6TSD2_EVAC2</name>
<dbReference type="Proteomes" id="UP000001401">
    <property type="component" value="Chromosome"/>
</dbReference>
<dbReference type="KEGG" id="bco:Bcell_3660"/>